<dbReference type="EMBL" id="CP001472">
    <property type="protein sequence ID" value="ACO32904.1"/>
    <property type="molecule type" value="Genomic_DNA"/>
</dbReference>
<keyword evidence="2" id="KW-1185">Reference proteome</keyword>
<dbReference type="InParanoid" id="C1F722"/>
<sequence>MEAQRVGSETVLVQIVRRRETLKSHTLLFECRSIKPVSFEFPEDGESQQRTMALWGNFIQADKTNGRLSLVEECAISSSPIFIQN</sequence>
<accession>C1F722</accession>
<dbReference type="HOGENOM" id="CLU_2505211_0_0_0"/>
<gene>
    <name evidence="1" type="ordered locus">ACP_3492</name>
</gene>
<protein>
    <submittedName>
        <fullName evidence="1">Uncharacterized protein</fullName>
    </submittedName>
</protein>
<reference evidence="1 2" key="1">
    <citation type="journal article" date="2009" name="Appl. Environ. Microbiol.">
        <title>Three genomes from the phylum Acidobacteria provide insight into the lifestyles of these microorganisms in soils.</title>
        <authorList>
            <person name="Ward N.L."/>
            <person name="Challacombe J.F."/>
            <person name="Janssen P.H."/>
            <person name="Henrissat B."/>
            <person name="Coutinho P.M."/>
            <person name="Wu M."/>
            <person name="Xie G."/>
            <person name="Haft D.H."/>
            <person name="Sait M."/>
            <person name="Badger J."/>
            <person name="Barabote R.D."/>
            <person name="Bradley B."/>
            <person name="Brettin T.S."/>
            <person name="Brinkac L.M."/>
            <person name="Bruce D."/>
            <person name="Creasy T."/>
            <person name="Daugherty S.C."/>
            <person name="Davidsen T.M."/>
            <person name="DeBoy R.T."/>
            <person name="Detter J.C."/>
            <person name="Dodson R.J."/>
            <person name="Durkin A.S."/>
            <person name="Ganapathy A."/>
            <person name="Gwinn-Giglio M."/>
            <person name="Han C.S."/>
            <person name="Khouri H."/>
            <person name="Kiss H."/>
            <person name="Kothari S.P."/>
            <person name="Madupu R."/>
            <person name="Nelson K.E."/>
            <person name="Nelson W.C."/>
            <person name="Paulsen I."/>
            <person name="Penn K."/>
            <person name="Ren Q."/>
            <person name="Rosovitz M.J."/>
            <person name="Selengut J.D."/>
            <person name="Shrivastava S."/>
            <person name="Sullivan S.A."/>
            <person name="Tapia R."/>
            <person name="Thompson L.S."/>
            <person name="Watkins K.L."/>
            <person name="Yang Q."/>
            <person name="Yu C."/>
            <person name="Zafar N."/>
            <person name="Zhou L."/>
            <person name="Kuske C.R."/>
        </authorList>
    </citation>
    <scope>NUCLEOTIDE SEQUENCE [LARGE SCALE GENOMIC DNA]</scope>
    <source>
        <strain evidence="2">ATCC 51196 / DSM 11244 / BCRC 80197 / JCM 7670 / NBRC 15755 / NCIMB 13165 / 161</strain>
    </source>
</reference>
<dbReference type="Proteomes" id="UP000002207">
    <property type="component" value="Chromosome"/>
</dbReference>
<evidence type="ECO:0000313" key="1">
    <source>
        <dbReference type="EMBL" id="ACO32904.1"/>
    </source>
</evidence>
<organism evidence="1 2">
    <name type="scientific">Acidobacterium capsulatum (strain ATCC 51196 / DSM 11244 / BCRC 80197 / JCM 7670 / NBRC 15755 / NCIMB 13165 / 161)</name>
    <dbReference type="NCBI Taxonomy" id="240015"/>
    <lineage>
        <taxon>Bacteria</taxon>
        <taxon>Pseudomonadati</taxon>
        <taxon>Acidobacteriota</taxon>
        <taxon>Terriglobia</taxon>
        <taxon>Terriglobales</taxon>
        <taxon>Acidobacteriaceae</taxon>
        <taxon>Acidobacterium</taxon>
    </lineage>
</organism>
<dbReference type="KEGG" id="aca:ACP_3492"/>
<proteinExistence type="predicted"/>
<dbReference type="AlphaFoldDB" id="C1F722"/>
<name>C1F722_ACIC5</name>
<evidence type="ECO:0000313" key="2">
    <source>
        <dbReference type="Proteomes" id="UP000002207"/>
    </source>
</evidence>